<dbReference type="HOGENOM" id="CLU_1170553_0_0_1"/>
<sequence length="237" mass="24891">MAFRAFALLLTTSSLIAEGYGSSLHPSLFEKRQTCPTCPLGGNPIAKLVKFFVTGGDQQSTVDCRYENTFKECYTLTNGLFSLRMESVFGLPSDLGGEGSGDFEAAVRVNFDEDQLGCSVEGVSLPIGNEVEDTICVAGGCSVSEITDQSALVTWGACIVRPDTPVAENQALTDAECIPAQGAIRFARFHDTGDCSGTETVTELTVGGRSTTEFSPNNGGGIFHGGIVTRCSTVGTA</sequence>
<dbReference type="RefSeq" id="XP_007705624.1">
    <property type="nucleotide sequence ID" value="XM_007707434.1"/>
</dbReference>
<evidence type="ECO:0000313" key="3">
    <source>
        <dbReference type="Proteomes" id="UP000016934"/>
    </source>
</evidence>
<dbReference type="AlphaFoldDB" id="M2RTI6"/>
<evidence type="ECO:0000313" key="2">
    <source>
        <dbReference type="EMBL" id="EMD58508.1"/>
    </source>
</evidence>
<reference evidence="2 3" key="1">
    <citation type="journal article" date="2012" name="PLoS Pathog.">
        <title>Diverse lifestyles and strategies of plant pathogenesis encoded in the genomes of eighteen Dothideomycetes fungi.</title>
        <authorList>
            <person name="Ohm R.A."/>
            <person name="Feau N."/>
            <person name="Henrissat B."/>
            <person name="Schoch C.L."/>
            <person name="Horwitz B.A."/>
            <person name="Barry K.W."/>
            <person name="Condon B.J."/>
            <person name="Copeland A.C."/>
            <person name="Dhillon B."/>
            <person name="Glaser F."/>
            <person name="Hesse C.N."/>
            <person name="Kosti I."/>
            <person name="LaButti K."/>
            <person name="Lindquist E.A."/>
            <person name="Lucas S."/>
            <person name="Salamov A.A."/>
            <person name="Bradshaw R.E."/>
            <person name="Ciuffetti L."/>
            <person name="Hamelin R.C."/>
            <person name="Kema G.H.J."/>
            <person name="Lawrence C."/>
            <person name="Scott J.A."/>
            <person name="Spatafora J.W."/>
            <person name="Turgeon B.G."/>
            <person name="de Wit P.J.G.M."/>
            <person name="Zhong S."/>
            <person name="Goodwin S.B."/>
            <person name="Grigoriev I.V."/>
        </authorList>
    </citation>
    <scope>NUCLEOTIDE SEQUENCE [LARGE SCALE GENOMIC DNA]</scope>
    <source>
        <strain evidence="3">ND90Pr / ATCC 201652</strain>
    </source>
</reference>
<accession>M2RTI6</accession>
<dbReference type="OMA" id="EVEDTIC"/>
<organism evidence="2 3">
    <name type="scientific">Cochliobolus sativus (strain ND90Pr / ATCC 201652)</name>
    <name type="common">Common root rot and spot blotch fungus</name>
    <name type="synonym">Bipolaris sorokiniana</name>
    <dbReference type="NCBI Taxonomy" id="665912"/>
    <lineage>
        <taxon>Eukaryota</taxon>
        <taxon>Fungi</taxon>
        <taxon>Dikarya</taxon>
        <taxon>Ascomycota</taxon>
        <taxon>Pezizomycotina</taxon>
        <taxon>Dothideomycetes</taxon>
        <taxon>Pleosporomycetidae</taxon>
        <taxon>Pleosporales</taxon>
        <taxon>Pleosporineae</taxon>
        <taxon>Pleosporaceae</taxon>
        <taxon>Bipolaris</taxon>
    </lineage>
</organism>
<dbReference type="KEGG" id="bsc:COCSADRAFT_348641"/>
<dbReference type="eggNOG" id="ENOG502TC74">
    <property type="taxonomic scope" value="Eukaryota"/>
</dbReference>
<feature type="chain" id="PRO_5004025151" evidence="1">
    <location>
        <begin position="22"/>
        <end position="237"/>
    </location>
</feature>
<protein>
    <submittedName>
        <fullName evidence="2">Uncharacterized protein</fullName>
    </submittedName>
</protein>
<keyword evidence="3" id="KW-1185">Reference proteome</keyword>
<gene>
    <name evidence="2" type="ORF">COCSADRAFT_348641</name>
</gene>
<dbReference type="EMBL" id="KB445655">
    <property type="protein sequence ID" value="EMD58508.1"/>
    <property type="molecule type" value="Genomic_DNA"/>
</dbReference>
<reference evidence="3" key="2">
    <citation type="journal article" date="2013" name="PLoS Genet.">
        <title>Comparative genome structure, secondary metabolite, and effector coding capacity across Cochliobolus pathogens.</title>
        <authorList>
            <person name="Condon B.J."/>
            <person name="Leng Y."/>
            <person name="Wu D."/>
            <person name="Bushley K.E."/>
            <person name="Ohm R.A."/>
            <person name="Otillar R."/>
            <person name="Martin J."/>
            <person name="Schackwitz W."/>
            <person name="Grimwood J."/>
            <person name="MohdZainudin N."/>
            <person name="Xue C."/>
            <person name="Wang R."/>
            <person name="Manning V.A."/>
            <person name="Dhillon B."/>
            <person name="Tu Z.J."/>
            <person name="Steffenson B.J."/>
            <person name="Salamov A."/>
            <person name="Sun H."/>
            <person name="Lowry S."/>
            <person name="LaButti K."/>
            <person name="Han J."/>
            <person name="Copeland A."/>
            <person name="Lindquist E."/>
            <person name="Barry K."/>
            <person name="Schmutz J."/>
            <person name="Baker S.E."/>
            <person name="Ciuffetti L.M."/>
            <person name="Grigoriev I.V."/>
            <person name="Zhong S."/>
            <person name="Turgeon B.G."/>
        </authorList>
    </citation>
    <scope>NUCLEOTIDE SEQUENCE [LARGE SCALE GENOMIC DNA]</scope>
    <source>
        <strain evidence="3">ND90Pr / ATCC 201652</strain>
    </source>
</reference>
<proteinExistence type="predicted"/>
<name>M2RTI6_COCSN</name>
<dbReference type="OrthoDB" id="5205431at2759"/>
<feature type="signal peptide" evidence="1">
    <location>
        <begin position="1"/>
        <end position="21"/>
    </location>
</feature>
<dbReference type="GeneID" id="19137907"/>
<dbReference type="Proteomes" id="UP000016934">
    <property type="component" value="Unassembled WGS sequence"/>
</dbReference>
<evidence type="ECO:0000256" key="1">
    <source>
        <dbReference type="SAM" id="SignalP"/>
    </source>
</evidence>
<keyword evidence="1" id="KW-0732">Signal</keyword>